<proteinExistence type="predicted"/>
<evidence type="ECO:0000313" key="3">
    <source>
        <dbReference type="Proteomes" id="UP000054481"/>
    </source>
</evidence>
<evidence type="ECO:0000256" key="1">
    <source>
        <dbReference type="SAM" id="MobiDB-lite"/>
    </source>
</evidence>
<dbReference type="Proteomes" id="UP000054481">
    <property type="component" value="Unassembled WGS sequence"/>
</dbReference>
<feature type="compositionally biased region" description="Basic and acidic residues" evidence="1">
    <location>
        <begin position="44"/>
        <end position="62"/>
    </location>
</feature>
<reference evidence="2 3" key="1">
    <citation type="journal article" date="2014" name="Genome Biol. Evol.">
        <title>Comparative genomics and transcriptomics analyses reveal divergent lifestyle features of nematode endoparasitic fungus Hirsutella minnesotensis.</title>
        <authorList>
            <person name="Lai Y."/>
            <person name="Liu K."/>
            <person name="Zhang X."/>
            <person name="Zhang X."/>
            <person name="Li K."/>
            <person name="Wang N."/>
            <person name="Shu C."/>
            <person name="Wu Y."/>
            <person name="Wang C."/>
            <person name="Bushley K.E."/>
            <person name="Xiang M."/>
            <person name="Liu X."/>
        </authorList>
    </citation>
    <scope>NUCLEOTIDE SEQUENCE [LARGE SCALE GENOMIC DNA]</scope>
    <source>
        <strain evidence="2 3">3608</strain>
    </source>
</reference>
<keyword evidence="3" id="KW-1185">Reference proteome</keyword>
<feature type="compositionally biased region" description="Basic residues" evidence="1">
    <location>
        <begin position="1"/>
        <end position="28"/>
    </location>
</feature>
<dbReference type="EMBL" id="KQ030603">
    <property type="protein sequence ID" value="KJZ70847.1"/>
    <property type="molecule type" value="Genomic_DNA"/>
</dbReference>
<dbReference type="AlphaFoldDB" id="A0A0F7ZXJ8"/>
<organism evidence="2 3">
    <name type="scientific">Hirsutella minnesotensis 3608</name>
    <dbReference type="NCBI Taxonomy" id="1043627"/>
    <lineage>
        <taxon>Eukaryota</taxon>
        <taxon>Fungi</taxon>
        <taxon>Dikarya</taxon>
        <taxon>Ascomycota</taxon>
        <taxon>Pezizomycotina</taxon>
        <taxon>Sordariomycetes</taxon>
        <taxon>Hypocreomycetidae</taxon>
        <taxon>Hypocreales</taxon>
        <taxon>Ophiocordycipitaceae</taxon>
        <taxon>Hirsutella</taxon>
    </lineage>
</organism>
<feature type="region of interest" description="Disordered" evidence="1">
    <location>
        <begin position="1"/>
        <end position="72"/>
    </location>
</feature>
<protein>
    <submittedName>
        <fullName evidence="2">Uncharacterized protein</fullName>
    </submittedName>
</protein>
<evidence type="ECO:0000313" key="2">
    <source>
        <dbReference type="EMBL" id="KJZ70847.1"/>
    </source>
</evidence>
<accession>A0A0F7ZXJ8</accession>
<name>A0A0F7ZXJ8_9HYPO</name>
<sequence length="145" mass="16283">MARKPNRQKVKTTKAGPKAKARRSRGRARSRDRGRGRGRWACKAVEHPSRPTHPAEGDERRGAARQCTDDPLCDPRVSTEDYDLGVRAEARGIRAILPTKQYCDGATVTEEKLLLFLVEEVAGRPFHSYEEWPICSSLNAFLGRP</sequence>
<gene>
    <name evidence="2" type="ORF">HIM_09761</name>
</gene>